<name>X0SN98_9ZZZZ</name>
<evidence type="ECO:0000256" key="1">
    <source>
        <dbReference type="ARBA" id="ARBA00022679"/>
    </source>
</evidence>
<dbReference type="PANTHER" id="PTHR43584:SF8">
    <property type="entry name" value="N-ACETYLMURAMATE ALPHA-1-PHOSPHATE URIDYLYLTRANSFERASE"/>
    <property type="match status" value="1"/>
</dbReference>
<dbReference type="InterPro" id="IPR025877">
    <property type="entry name" value="MobA-like_NTP_Trfase"/>
</dbReference>
<keyword evidence="1" id="KW-0808">Transferase</keyword>
<evidence type="ECO:0000256" key="2">
    <source>
        <dbReference type="ARBA" id="ARBA00022695"/>
    </source>
</evidence>
<organism evidence="4">
    <name type="scientific">marine sediment metagenome</name>
    <dbReference type="NCBI Taxonomy" id="412755"/>
    <lineage>
        <taxon>unclassified sequences</taxon>
        <taxon>metagenomes</taxon>
        <taxon>ecological metagenomes</taxon>
    </lineage>
</organism>
<evidence type="ECO:0000313" key="4">
    <source>
        <dbReference type="EMBL" id="GAF77352.1"/>
    </source>
</evidence>
<dbReference type="EMBL" id="BARS01003086">
    <property type="protein sequence ID" value="GAF77352.1"/>
    <property type="molecule type" value="Genomic_DNA"/>
</dbReference>
<keyword evidence="2" id="KW-0548">Nucleotidyltransferase</keyword>
<feature type="domain" description="MobA-like NTP transferase" evidence="3">
    <location>
        <begin position="17"/>
        <end position="116"/>
    </location>
</feature>
<dbReference type="InterPro" id="IPR050065">
    <property type="entry name" value="GlmU-like"/>
</dbReference>
<dbReference type="InterPro" id="IPR029044">
    <property type="entry name" value="Nucleotide-diphossugar_trans"/>
</dbReference>
<protein>
    <recommendedName>
        <fullName evidence="3">MobA-like NTP transferase domain-containing protein</fullName>
    </recommendedName>
</protein>
<proteinExistence type="predicted"/>
<gene>
    <name evidence="4" type="ORF">S01H1_05945</name>
</gene>
<dbReference type="PANTHER" id="PTHR43584">
    <property type="entry name" value="NUCLEOTIDYL TRANSFERASE"/>
    <property type="match status" value="1"/>
</dbReference>
<sequence length="249" mass="28535">MAAGESNLLLPLTKDMPNCLLQIGDRTLLSRELENLRACGIYDIVVVRGYQGDKIRYPEVRYYENRDYHSTGILSSLFHAEDEMEGEFIFCYSDILYAKQVLELLLGDQSDISLVVDTNWEQHYYQRHQHPVSQAELVRAEGNRITQIGRNIIPATEAYGEFIGLAKFKKDGAGALKRIHEWSIQSYSDRAFHSSPSVDKAYFTDLIQELIDQGYPVCHIDIQGGWAEIDTVEDFDRVSRHLQSILKID</sequence>
<dbReference type="AlphaFoldDB" id="X0SN98"/>
<evidence type="ECO:0000259" key="3">
    <source>
        <dbReference type="Pfam" id="PF12804"/>
    </source>
</evidence>
<accession>X0SN98</accession>
<dbReference type="GO" id="GO:0016779">
    <property type="term" value="F:nucleotidyltransferase activity"/>
    <property type="evidence" value="ECO:0007669"/>
    <property type="project" value="UniProtKB-KW"/>
</dbReference>
<dbReference type="Pfam" id="PF12804">
    <property type="entry name" value="NTP_transf_3"/>
    <property type="match status" value="1"/>
</dbReference>
<reference evidence="4" key="1">
    <citation type="journal article" date="2014" name="Front. Microbiol.">
        <title>High frequency of phylogenetically diverse reductive dehalogenase-homologous genes in deep subseafloor sedimentary metagenomes.</title>
        <authorList>
            <person name="Kawai M."/>
            <person name="Futagami T."/>
            <person name="Toyoda A."/>
            <person name="Takaki Y."/>
            <person name="Nishi S."/>
            <person name="Hori S."/>
            <person name="Arai W."/>
            <person name="Tsubouchi T."/>
            <person name="Morono Y."/>
            <person name="Uchiyama I."/>
            <person name="Ito T."/>
            <person name="Fujiyama A."/>
            <person name="Inagaki F."/>
            <person name="Takami H."/>
        </authorList>
    </citation>
    <scope>NUCLEOTIDE SEQUENCE</scope>
    <source>
        <strain evidence="4">Expedition CK06-06</strain>
    </source>
</reference>
<dbReference type="CDD" id="cd02523">
    <property type="entry name" value="PC_cytidylyltransferase"/>
    <property type="match status" value="1"/>
</dbReference>
<dbReference type="SUPFAM" id="SSF53448">
    <property type="entry name" value="Nucleotide-diphospho-sugar transferases"/>
    <property type="match status" value="1"/>
</dbReference>
<comment type="caution">
    <text evidence="4">The sequence shown here is derived from an EMBL/GenBank/DDBJ whole genome shotgun (WGS) entry which is preliminary data.</text>
</comment>
<dbReference type="Gene3D" id="3.90.550.10">
    <property type="entry name" value="Spore Coat Polysaccharide Biosynthesis Protein SpsA, Chain A"/>
    <property type="match status" value="1"/>
</dbReference>